<reference evidence="1 2" key="1">
    <citation type="submission" date="2019-08" db="EMBL/GenBank/DDBJ databases">
        <title>In-depth cultivation of the pig gut microbiome towards novel bacterial diversity and tailored functional studies.</title>
        <authorList>
            <person name="Wylensek D."/>
            <person name="Hitch T.C.A."/>
            <person name="Clavel T."/>
        </authorList>
    </citation>
    <scope>NUCLEOTIDE SEQUENCE [LARGE SCALE GENOMIC DNA]</scope>
    <source>
        <strain evidence="1 2">Oil+RF-744-WCA-WT-13</strain>
    </source>
</reference>
<name>A0A7X2P9Y1_9FIRM</name>
<dbReference type="EMBL" id="VUMV01000010">
    <property type="protein sequence ID" value="MST82920.1"/>
    <property type="molecule type" value="Genomic_DNA"/>
</dbReference>
<dbReference type="CDD" id="cd10158">
    <property type="entry name" value="CsoR-like_DUF156_1"/>
    <property type="match status" value="1"/>
</dbReference>
<comment type="caution">
    <text evidence="1">The sequence shown here is derived from an EMBL/GenBank/DDBJ whole genome shotgun (WGS) entry which is preliminary data.</text>
</comment>
<dbReference type="GO" id="GO:0046872">
    <property type="term" value="F:metal ion binding"/>
    <property type="evidence" value="ECO:0007669"/>
    <property type="project" value="InterPro"/>
</dbReference>
<dbReference type="InterPro" id="IPR038390">
    <property type="entry name" value="Metal_Tscrpt_repr_sf"/>
</dbReference>
<protein>
    <submittedName>
        <fullName evidence="1">Metal-sensing transcriptional repressor</fullName>
    </submittedName>
</protein>
<sequence length="93" mass="10588">MAEEKEYRDPNRRAVVNRLARASGHLEMVRRMVEEGRSYNDVLIQLAAVKAAINNTGKVILKDYIKQCLEELAEGGDKEALDELNRAVDQFIK</sequence>
<dbReference type="AlphaFoldDB" id="A0A7X2P9Y1"/>
<gene>
    <name evidence="1" type="ORF">FYJ60_11470</name>
</gene>
<dbReference type="Proteomes" id="UP000466864">
    <property type="component" value="Unassembled WGS sequence"/>
</dbReference>
<dbReference type="PANTHER" id="PTHR33677">
    <property type="entry name" value="TRANSCRIPTIONAL REPRESSOR FRMR-RELATED"/>
    <property type="match status" value="1"/>
</dbReference>
<dbReference type="GO" id="GO:0045892">
    <property type="term" value="P:negative regulation of DNA-templated transcription"/>
    <property type="evidence" value="ECO:0007669"/>
    <property type="project" value="UniProtKB-ARBA"/>
</dbReference>
<evidence type="ECO:0000313" key="1">
    <source>
        <dbReference type="EMBL" id="MST82920.1"/>
    </source>
</evidence>
<dbReference type="Gene3D" id="1.20.58.1000">
    <property type="entry name" value="Metal-sensitive repressor, helix protomer"/>
    <property type="match status" value="1"/>
</dbReference>
<proteinExistence type="predicted"/>
<evidence type="ECO:0000313" key="2">
    <source>
        <dbReference type="Proteomes" id="UP000466864"/>
    </source>
</evidence>
<organism evidence="1 2">
    <name type="scientific">Bilifractor porci</name>
    <dbReference type="NCBI Taxonomy" id="2606636"/>
    <lineage>
        <taxon>Bacteria</taxon>
        <taxon>Bacillati</taxon>
        <taxon>Bacillota</taxon>
        <taxon>Clostridia</taxon>
        <taxon>Lachnospirales</taxon>
        <taxon>Lachnospiraceae</taxon>
        <taxon>Bilifractor</taxon>
    </lineage>
</organism>
<accession>A0A7X2P9Y1</accession>
<keyword evidence="2" id="KW-1185">Reference proteome</keyword>
<dbReference type="Pfam" id="PF02583">
    <property type="entry name" value="Trns_repr_metal"/>
    <property type="match status" value="1"/>
</dbReference>
<dbReference type="GO" id="GO:0003677">
    <property type="term" value="F:DNA binding"/>
    <property type="evidence" value="ECO:0007669"/>
    <property type="project" value="InterPro"/>
</dbReference>
<dbReference type="RefSeq" id="WP_154458821.1">
    <property type="nucleotide sequence ID" value="NZ_VUMV01000010.1"/>
</dbReference>
<dbReference type="InterPro" id="IPR003735">
    <property type="entry name" value="Metal_Tscrpt_repr"/>
</dbReference>